<feature type="domain" description="Helix-hairpin-helix DNA-binding motif class 1" evidence="3">
    <location>
        <begin position="133"/>
        <end position="152"/>
    </location>
</feature>
<dbReference type="GO" id="GO:0006281">
    <property type="term" value="P:DNA repair"/>
    <property type="evidence" value="ECO:0007669"/>
    <property type="project" value="InterPro"/>
</dbReference>
<organism evidence="4 5">
    <name type="scientific">Sulfitobacter sabulilitoris</name>
    <dbReference type="NCBI Taxonomy" id="2562655"/>
    <lineage>
        <taxon>Bacteria</taxon>
        <taxon>Pseudomonadati</taxon>
        <taxon>Pseudomonadota</taxon>
        <taxon>Alphaproteobacteria</taxon>
        <taxon>Rhodobacterales</taxon>
        <taxon>Roseobacteraceae</taxon>
        <taxon>Sulfitobacter</taxon>
    </lineage>
</organism>
<dbReference type="Proteomes" id="UP000309550">
    <property type="component" value="Unassembled WGS sequence"/>
</dbReference>
<dbReference type="SUPFAM" id="SSF47781">
    <property type="entry name" value="RuvA domain 2-like"/>
    <property type="match status" value="1"/>
</dbReference>
<dbReference type="EMBL" id="VANS01000001">
    <property type="protein sequence ID" value="TMM54219.1"/>
    <property type="molecule type" value="Genomic_DNA"/>
</dbReference>
<dbReference type="InterPro" id="IPR010996">
    <property type="entry name" value="HHH_MUS81"/>
</dbReference>
<keyword evidence="4" id="KW-0238">DNA-binding</keyword>
<evidence type="ECO:0000313" key="4">
    <source>
        <dbReference type="EMBL" id="TMM54219.1"/>
    </source>
</evidence>
<keyword evidence="2" id="KW-0235">DNA replication</keyword>
<dbReference type="SMART" id="SM00278">
    <property type="entry name" value="HhH1"/>
    <property type="match status" value="3"/>
</dbReference>
<evidence type="ECO:0000259" key="3">
    <source>
        <dbReference type="SMART" id="SM00278"/>
    </source>
</evidence>
<evidence type="ECO:0000313" key="5">
    <source>
        <dbReference type="Proteomes" id="UP000309550"/>
    </source>
</evidence>
<dbReference type="Gene3D" id="1.10.150.110">
    <property type="entry name" value="DNA polymerase beta, N-terminal domain-like"/>
    <property type="match status" value="1"/>
</dbReference>
<keyword evidence="1" id="KW-0237">DNA synthesis</keyword>
<dbReference type="InterPro" id="IPR027421">
    <property type="entry name" value="DNA_pol_lamdba_lyase_dom_sf"/>
</dbReference>
<dbReference type="InterPro" id="IPR010994">
    <property type="entry name" value="RuvA_2-like"/>
</dbReference>
<dbReference type="Pfam" id="PF14520">
    <property type="entry name" value="HHH_5"/>
    <property type="match status" value="1"/>
</dbReference>
<dbReference type="Pfam" id="PF14716">
    <property type="entry name" value="HHH_8"/>
    <property type="match status" value="1"/>
</dbReference>
<dbReference type="AlphaFoldDB" id="A0A5S3PIL4"/>
<feature type="domain" description="Helix-hairpin-helix DNA-binding motif class 1" evidence="3">
    <location>
        <begin position="59"/>
        <end position="78"/>
    </location>
</feature>
<feature type="domain" description="Helix-hairpin-helix DNA-binding motif class 1" evidence="3">
    <location>
        <begin position="98"/>
        <end position="117"/>
    </location>
</feature>
<dbReference type="PANTHER" id="PTHR11276:SF28">
    <property type="entry name" value="DNA POLYMERASE LAMBDA"/>
    <property type="match status" value="1"/>
</dbReference>
<sequence>MTASQLSREQIAERLDAAANLLEAQGADRFRIRAYRMGAETVRGLPQDPAKILERDGLQGLEALPNIGERLARAIDEMVTTGRWSQLDRMRGEAAPGHLFQSIPGVGAHTARAIRNTLHLDTLEALEIAAHDGRLETVPGIGPRRAASIRASLAAMLARRRRRGPADHQEPPVALLLEIDETYRREAQANRLRRIAPRRFNPEGEAWLPVMHLDRDGWSFSVFFSNTALAHDLHRTTDWVVMYFARPGGPEHQRTVVTETHGPLKGRRVVRGREADCERHYSAAG</sequence>
<evidence type="ECO:0000256" key="2">
    <source>
        <dbReference type="ARBA" id="ARBA00022705"/>
    </source>
</evidence>
<dbReference type="SUPFAM" id="SSF47802">
    <property type="entry name" value="DNA polymerase beta, N-terminal domain-like"/>
    <property type="match status" value="1"/>
</dbReference>
<keyword evidence="5" id="KW-1185">Reference proteome</keyword>
<dbReference type="PANTHER" id="PTHR11276">
    <property type="entry name" value="DNA POLYMERASE TYPE-X FAMILY MEMBER"/>
    <property type="match status" value="1"/>
</dbReference>
<name>A0A5S3PIL4_9RHOB</name>
<accession>A0A5S3PIL4</accession>
<dbReference type="OrthoDB" id="9808747at2"/>
<dbReference type="GO" id="GO:0003677">
    <property type="term" value="F:DNA binding"/>
    <property type="evidence" value="ECO:0007669"/>
    <property type="project" value="UniProtKB-KW"/>
</dbReference>
<evidence type="ECO:0000256" key="1">
    <source>
        <dbReference type="ARBA" id="ARBA00022634"/>
    </source>
</evidence>
<proteinExistence type="predicted"/>
<reference evidence="4 5" key="1">
    <citation type="submission" date="2019-05" db="EMBL/GenBank/DDBJ databases">
        <title>Sulfitobacter sabulilitoris sp. nov., isolated from a marine sand.</title>
        <authorList>
            <person name="Yoon J.-H."/>
        </authorList>
    </citation>
    <scope>NUCLEOTIDE SEQUENCE [LARGE SCALE GENOMIC DNA]</scope>
    <source>
        <strain evidence="4 5">HSMS-29</strain>
    </source>
</reference>
<dbReference type="InterPro" id="IPR022312">
    <property type="entry name" value="DNA_pol_X"/>
</dbReference>
<protein>
    <submittedName>
        <fullName evidence="4">DNA-binding protein</fullName>
    </submittedName>
</protein>
<comment type="caution">
    <text evidence="4">The sequence shown here is derived from an EMBL/GenBank/DDBJ whole genome shotgun (WGS) entry which is preliminary data.</text>
</comment>
<dbReference type="GO" id="GO:0003887">
    <property type="term" value="F:DNA-directed DNA polymerase activity"/>
    <property type="evidence" value="ECO:0007669"/>
    <property type="project" value="InterPro"/>
</dbReference>
<dbReference type="Gene3D" id="1.10.150.20">
    <property type="entry name" value="5' to 3' exonuclease, C-terminal subdomain"/>
    <property type="match status" value="1"/>
</dbReference>
<dbReference type="InterPro" id="IPR003583">
    <property type="entry name" value="Hlx-hairpin-Hlx_DNA-bd_motif"/>
</dbReference>
<gene>
    <name evidence="4" type="ORF">FDT80_01060</name>
</gene>
<dbReference type="RefSeq" id="WP_138660393.1">
    <property type="nucleotide sequence ID" value="NZ_VANS01000001.1"/>
</dbReference>